<accession>A0A1H3UDN3</accession>
<gene>
    <name evidence="2" type="ORF">SAMN05444004_13023</name>
</gene>
<sequence length="159" mass="17672">MPDIGTDIDGLIAMVQDAPNEGAARVISGRMWEFWAKAPDARAQSLLDDGMARRSSFDLAGAIAAFDLLIEYCPDYAEGYNQRAFANFIREDFAAALPDLDRAIELQPRHIPAMAGKGLTLIQMGRIRDGQVEIRRAVALNPWLSERFYLTLEPESTDL</sequence>
<dbReference type="AlphaFoldDB" id="A0A1H3UDN3"/>
<reference evidence="3" key="1">
    <citation type="submission" date="2016-10" db="EMBL/GenBank/DDBJ databases">
        <authorList>
            <person name="Varghese N."/>
            <person name="Submissions S."/>
        </authorList>
    </citation>
    <scope>NUCLEOTIDE SEQUENCE [LARGE SCALE GENOMIC DNA]</scope>
    <source>
        <strain evidence="3">DSM 100420</strain>
    </source>
</reference>
<dbReference type="SUPFAM" id="SSF48452">
    <property type="entry name" value="TPR-like"/>
    <property type="match status" value="1"/>
</dbReference>
<keyword evidence="1" id="KW-0802">TPR repeat</keyword>
<keyword evidence="3" id="KW-1185">Reference proteome</keyword>
<dbReference type="Gene3D" id="1.25.40.10">
    <property type="entry name" value="Tetratricopeptide repeat domain"/>
    <property type="match status" value="1"/>
</dbReference>
<evidence type="ECO:0000313" key="2">
    <source>
        <dbReference type="EMBL" id="SDZ60554.1"/>
    </source>
</evidence>
<organism evidence="2 3">
    <name type="scientific">Jannaschia faecimaris</name>
    <dbReference type="NCBI Taxonomy" id="1244108"/>
    <lineage>
        <taxon>Bacteria</taxon>
        <taxon>Pseudomonadati</taxon>
        <taxon>Pseudomonadota</taxon>
        <taxon>Alphaproteobacteria</taxon>
        <taxon>Rhodobacterales</taxon>
        <taxon>Roseobacteraceae</taxon>
        <taxon>Jannaschia</taxon>
    </lineage>
</organism>
<proteinExistence type="predicted"/>
<dbReference type="InterPro" id="IPR019734">
    <property type="entry name" value="TPR_rpt"/>
</dbReference>
<evidence type="ECO:0000256" key="1">
    <source>
        <dbReference type="PROSITE-ProRule" id="PRU00339"/>
    </source>
</evidence>
<dbReference type="PROSITE" id="PS50005">
    <property type="entry name" value="TPR"/>
    <property type="match status" value="1"/>
</dbReference>
<evidence type="ECO:0000313" key="3">
    <source>
        <dbReference type="Proteomes" id="UP000198914"/>
    </source>
</evidence>
<dbReference type="EMBL" id="FNPX01000030">
    <property type="protein sequence ID" value="SDZ60554.1"/>
    <property type="molecule type" value="Genomic_DNA"/>
</dbReference>
<dbReference type="SMART" id="SM00028">
    <property type="entry name" value="TPR"/>
    <property type="match status" value="2"/>
</dbReference>
<dbReference type="Proteomes" id="UP000198914">
    <property type="component" value="Unassembled WGS sequence"/>
</dbReference>
<dbReference type="InterPro" id="IPR011990">
    <property type="entry name" value="TPR-like_helical_dom_sf"/>
</dbReference>
<dbReference type="STRING" id="1244108.SAMN05444004_13023"/>
<name>A0A1H3UDN3_9RHOB</name>
<protein>
    <submittedName>
        <fullName evidence="2">Uncharacterized protein</fullName>
    </submittedName>
</protein>
<feature type="repeat" description="TPR" evidence="1">
    <location>
        <begin position="77"/>
        <end position="110"/>
    </location>
</feature>